<gene>
    <name evidence="9" type="ORF">PILCRDRAFT_7082</name>
</gene>
<keyword evidence="2" id="KW-0813">Transport</keyword>
<reference evidence="10" key="2">
    <citation type="submission" date="2015-01" db="EMBL/GenBank/DDBJ databases">
        <title>Evolutionary Origins and Diversification of the Mycorrhizal Mutualists.</title>
        <authorList>
            <consortium name="DOE Joint Genome Institute"/>
            <consortium name="Mycorrhizal Genomics Consortium"/>
            <person name="Kohler A."/>
            <person name="Kuo A."/>
            <person name="Nagy L.G."/>
            <person name="Floudas D."/>
            <person name="Copeland A."/>
            <person name="Barry K.W."/>
            <person name="Cichocki N."/>
            <person name="Veneault-Fourrey C."/>
            <person name="LaButti K."/>
            <person name="Lindquist E.A."/>
            <person name="Lipzen A."/>
            <person name="Lundell T."/>
            <person name="Morin E."/>
            <person name="Murat C."/>
            <person name="Riley R."/>
            <person name="Ohm R."/>
            <person name="Sun H."/>
            <person name="Tunlid A."/>
            <person name="Henrissat B."/>
            <person name="Grigoriev I.V."/>
            <person name="Hibbett D.S."/>
            <person name="Martin F."/>
        </authorList>
    </citation>
    <scope>NUCLEOTIDE SEQUENCE [LARGE SCALE GENOMIC DNA]</scope>
    <source>
        <strain evidence="10">F 1598</strain>
    </source>
</reference>
<dbReference type="PROSITE" id="PS50013">
    <property type="entry name" value="CHROMO_2"/>
    <property type="match status" value="1"/>
</dbReference>
<dbReference type="GO" id="GO:0022857">
    <property type="term" value="F:transmembrane transporter activity"/>
    <property type="evidence" value="ECO:0007669"/>
    <property type="project" value="InterPro"/>
</dbReference>
<dbReference type="STRING" id="765440.A0A0C3FH43"/>
<keyword evidence="3 7" id="KW-0812">Transmembrane</keyword>
<dbReference type="InParanoid" id="A0A0C3FH43"/>
<evidence type="ECO:0000256" key="3">
    <source>
        <dbReference type="ARBA" id="ARBA00022692"/>
    </source>
</evidence>
<feature type="transmembrane region" description="Helical" evidence="7">
    <location>
        <begin position="478"/>
        <end position="500"/>
    </location>
</feature>
<dbReference type="Pfam" id="PF00385">
    <property type="entry name" value="Chromo"/>
    <property type="match status" value="1"/>
</dbReference>
<evidence type="ECO:0000313" key="9">
    <source>
        <dbReference type="EMBL" id="KIM83670.1"/>
    </source>
</evidence>
<dbReference type="InterPro" id="IPR002293">
    <property type="entry name" value="AA/rel_permease1"/>
</dbReference>
<feature type="transmembrane region" description="Helical" evidence="7">
    <location>
        <begin position="451"/>
        <end position="472"/>
    </location>
</feature>
<dbReference type="SUPFAM" id="SSF54160">
    <property type="entry name" value="Chromo domain-like"/>
    <property type="match status" value="1"/>
</dbReference>
<feature type="transmembrane region" description="Helical" evidence="7">
    <location>
        <begin position="282"/>
        <end position="302"/>
    </location>
</feature>
<dbReference type="PROSITE" id="PS50088">
    <property type="entry name" value="ANK_REPEAT"/>
    <property type="match status" value="1"/>
</dbReference>
<proteinExistence type="predicted"/>
<feature type="transmembrane region" description="Helical" evidence="7">
    <location>
        <begin position="322"/>
        <end position="353"/>
    </location>
</feature>
<keyword evidence="5 7" id="KW-0472">Membrane</keyword>
<feature type="transmembrane region" description="Helical" evidence="7">
    <location>
        <begin position="165"/>
        <end position="184"/>
    </location>
</feature>
<dbReference type="InterPro" id="IPR036770">
    <property type="entry name" value="Ankyrin_rpt-contain_sf"/>
</dbReference>
<comment type="subcellular location">
    <subcellularLocation>
        <location evidence="1">Membrane</location>
        <topology evidence="1">Multi-pass membrane protein</topology>
    </subcellularLocation>
</comment>
<name>A0A0C3FH43_PILCF</name>
<evidence type="ECO:0000256" key="2">
    <source>
        <dbReference type="ARBA" id="ARBA00022448"/>
    </source>
</evidence>
<dbReference type="PROSITE" id="PS50297">
    <property type="entry name" value="ANK_REP_REGION"/>
    <property type="match status" value="1"/>
</dbReference>
<dbReference type="EMBL" id="KN832990">
    <property type="protein sequence ID" value="KIM83670.1"/>
    <property type="molecule type" value="Genomic_DNA"/>
</dbReference>
<feature type="transmembrane region" description="Helical" evidence="7">
    <location>
        <begin position="196"/>
        <end position="217"/>
    </location>
</feature>
<reference evidence="9 10" key="1">
    <citation type="submission" date="2014-04" db="EMBL/GenBank/DDBJ databases">
        <authorList>
            <consortium name="DOE Joint Genome Institute"/>
            <person name="Kuo A."/>
            <person name="Tarkka M."/>
            <person name="Buscot F."/>
            <person name="Kohler A."/>
            <person name="Nagy L.G."/>
            <person name="Floudas D."/>
            <person name="Copeland A."/>
            <person name="Barry K.W."/>
            <person name="Cichocki N."/>
            <person name="Veneault-Fourrey C."/>
            <person name="LaButti K."/>
            <person name="Lindquist E.A."/>
            <person name="Lipzen A."/>
            <person name="Lundell T."/>
            <person name="Morin E."/>
            <person name="Murat C."/>
            <person name="Sun H."/>
            <person name="Tunlid A."/>
            <person name="Henrissat B."/>
            <person name="Grigoriev I.V."/>
            <person name="Hibbett D.S."/>
            <person name="Martin F."/>
            <person name="Nordberg H.P."/>
            <person name="Cantor M.N."/>
            <person name="Hua S.X."/>
        </authorList>
    </citation>
    <scope>NUCLEOTIDE SEQUENCE [LARGE SCALE GENOMIC DNA]</scope>
    <source>
        <strain evidence="9 10">F 1598</strain>
    </source>
</reference>
<keyword evidence="10" id="KW-1185">Reference proteome</keyword>
<dbReference type="GO" id="GO:0006338">
    <property type="term" value="P:chromatin remodeling"/>
    <property type="evidence" value="ECO:0007669"/>
    <property type="project" value="UniProtKB-ARBA"/>
</dbReference>
<keyword evidence="4 7" id="KW-1133">Transmembrane helix</keyword>
<feature type="transmembrane region" description="Helical" evidence="7">
    <location>
        <begin position="385"/>
        <end position="405"/>
    </location>
</feature>
<dbReference type="Proteomes" id="UP000054166">
    <property type="component" value="Unassembled WGS sequence"/>
</dbReference>
<dbReference type="Gene3D" id="1.20.1740.10">
    <property type="entry name" value="Amino acid/polyamine transporter I"/>
    <property type="match status" value="1"/>
</dbReference>
<dbReference type="Gene3D" id="1.25.40.20">
    <property type="entry name" value="Ankyrin repeat-containing domain"/>
    <property type="match status" value="1"/>
</dbReference>
<protein>
    <recommendedName>
        <fullName evidence="8">Chromo domain-containing protein</fullName>
    </recommendedName>
</protein>
<dbReference type="PANTHER" id="PTHR45649">
    <property type="entry name" value="AMINO-ACID PERMEASE BAT1"/>
    <property type="match status" value="1"/>
</dbReference>
<feature type="transmembrane region" description="Helical" evidence="7">
    <location>
        <begin position="72"/>
        <end position="105"/>
    </location>
</feature>
<dbReference type="HOGENOM" id="CLU_308613_0_0_1"/>
<evidence type="ECO:0000256" key="1">
    <source>
        <dbReference type="ARBA" id="ARBA00004141"/>
    </source>
</evidence>
<dbReference type="OrthoDB" id="10054429at2759"/>
<feature type="transmembrane region" description="Helical" evidence="7">
    <location>
        <begin position="244"/>
        <end position="261"/>
    </location>
</feature>
<dbReference type="InterPro" id="IPR002110">
    <property type="entry name" value="Ankyrin_rpt"/>
</dbReference>
<dbReference type="InterPro" id="IPR016197">
    <property type="entry name" value="Chromo-like_dom_sf"/>
</dbReference>
<dbReference type="InterPro" id="IPR000953">
    <property type="entry name" value="Chromo/chromo_shadow_dom"/>
</dbReference>
<keyword evidence="6" id="KW-0040">ANK repeat</keyword>
<dbReference type="AlphaFoldDB" id="A0A0C3FH43"/>
<accession>A0A0C3FH43</accession>
<evidence type="ECO:0000256" key="6">
    <source>
        <dbReference type="PROSITE-ProRule" id="PRU00023"/>
    </source>
</evidence>
<sequence length="956" mass="105906">MANHSANNTNEGTLVIDQDELQLRNLGVRSQLHRSWHLIESFSASFIAMNCIGGVRSLFFLGLLAGGPAAIWSSYIITLVFMLITAAVLSEICSALPLSGSIYIWAAEAAGPRYSRFVGFIVAGWSCMSWITYAASNCQTAANYIVSQIAVWEVSFPGGVGNDNAKWRTLIWAISESILILSVVMNRLPPKMYSGVFKFGISIMILDFILCVIWLPVGVSQTYGFRSAKDVFTMMYNGTGTPAGWNWMLSFVFTGSLLGGFDAAGHIAEETKNASITAGKGILMSVVASGLFGFPTVMLFLFCTPDLDTALALTAPQPFVQIYYLALGKGGSIVMSVIAVISLVMNTSVVIVASSRLVFAVARDGVLPLSSWVGQVASDGQPKNAVTVIYIISSAVLCTILPSQVAFTSLVSASAVLINAAYGLIPLLRLTMTPNRFQSSHFRLGKFAKPFYVCAILFNGIMFAVLISPFYFPVNASNFNFASVIFSVVTMSGIMSWYYIPEEKWLSKKEASQALQAADLKYLVKWVGYDMEHNTWEPEMNFHPFSGDMIDRFWAKVDLKGRDRDIRSYCLRIPLVANEILPLARKTKHKILEQPVTVQPLRKSPPLVATDQQHLSSSLDIIGTALAPLPSLETLAENVKAVSRYPSNPLLNNAIAFLDDKPDLERFIRLTHNADPESINQPDMNSMTPLYVAVTNYSLTAVRVLLDLGVDLAPLRSREVADRVAPLVLLQEQIARDRRIPNTFMGYLFDDGTPLADKEEIERIVKEAMGDYPVPDCSCGACDEGWLSAKMRARLQAAASDISRHMLMRLASFPAQPRQSLTAEQCEHDMYMRYIPLSSWKSAFLTFYRGYEEIVDIIHDVLARKIAFSIPASEPIRMYIKMLPGSHYLSRKSDAQFFLDKGSHVDHVLDCVVDFAEKAVGEEDKIWMEHVADMPDCSHDSNFDLVRRKLGFWGNY</sequence>
<evidence type="ECO:0000256" key="5">
    <source>
        <dbReference type="ARBA" id="ARBA00023136"/>
    </source>
</evidence>
<dbReference type="GO" id="GO:0016020">
    <property type="term" value="C:membrane"/>
    <property type="evidence" value="ECO:0007669"/>
    <property type="project" value="UniProtKB-SubCell"/>
</dbReference>
<evidence type="ECO:0000313" key="10">
    <source>
        <dbReference type="Proteomes" id="UP000054166"/>
    </source>
</evidence>
<dbReference type="InterPro" id="IPR023780">
    <property type="entry name" value="Chromo_domain"/>
</dbReference>
<dbReference type="Pfam" id="PF13520">
    <property type="entry name" value="AA_permease_2"/>
    <property type="match status" value="1"/>
</dbReference>
<evidence type="ECO:0000256" key="7">
    <source>
        <dbReference type="SAM" id="Phobius"/>
    </source>
</evidence>
<feature type="domain" description="Chromo" evidence="8">
    <location>
        <begin position="500"/>
        <end position="565"/>
    </location>
</feature>
<feature type="transmembrane region" description="Helical" evidence="7">
    <location>
        <begin position="411"/>
        <end position="430"/>
    </location>
</feature>
<dbReference type="PANTHER" id="PTHR45649:SF13">
    <property type="entry name" value="THIAMINE TRANSPORTER THI9"/>
    <property type="match status" value="1"/>
</dbReference>
<evidence type="ECO:0000256" key="4">
    <source>
        <dbReference type="ARBA" id="ARBA00022989"/>
    </source>
</evidence>
<feature type="repeat" description="ANK" evidence="6">
    <location>
        <begin position="685"/>
        <end position="717"/>
    </location>
</feature>
<feature type="transmembrane region" description="Helical" evidence="7">
    <location>
        <begin position="117"/>
        <end position="135"/>
    </location>
</feature>
<organism evidence="9 10">
    <name type="scientific">Piloderma croceum (strain F 1598)</name>
    <dbReference type="NCBI Taxonomy" id="765440"/>
    <lineage>
        <taxon>Eukaryota</taxon>
        <taxon>Fungi</taxon>
        <taxon>Dikarya</taxon>
        <taxon>Basidiomycota</taxon>
        <taxon>Agaricomycotina</taxon>
        <taxon>Agaricomycetes</taxon>
        <taxon>Agaricomycetidae</taxon>
        <taxon>Atheliales</taxon>
        <taxon>Atheliaceae</taxon>
        <taxon>Piloderma</taxon>
    </lineage>
</organism>
<evidence type="ECO:0000259" key="8">
    <source>
        <dbReference type="PROSITE" id="PS50013"/>
    </source>
</evidence>